<proteinExistence type="predicted"/>
<feature type="non-terminal residue" evidence="1">
    <location>
        <position position="30"/>
    </location>
</feature>
<name>X1NF79_9ZZZZ</name>
<gene>
    <name evidence="1" type="ORF">S06H3_41039</name>
</gene>
<evidence type="ECO:0000313" key="1">
    <source>
        <dbReference type="EMBL" id="GAI42263.1"/>
    </source>
</evidence>
<comment type="caution">
    <text evidence="1">The sequence shown here is derived from an EMBL/GenBank/DDBJ whole genome shotgun (WGS) entry which is preliminary data.</text>
</comment>
<protein>
    <submittedName>
        <fullName evidence="1">Uncharacterized protein</fullName>
    </submittedName>
</protein>
<sequence>MIIEKTVTFKEPVQKIWDKIMDMEGVIYCM</sequence>
<reference evidence="1" key="1">
    <citation type="journal article" date="2014" name="Front. Microbiol.">
        <title>High frequency of phylogenetically diverse reductive dehalogenase-homologous genes in deep subseafloor sedimentary metagenomes.</title>
        <authorList>
            <person name="Kawai M."/>
            <person name="Futagami T."/>
            <person name="Toyoda A."/>
            <person name="Takaki Y."/>
            <person name="Nishi S."/>
            <person name="Hori S."/>
            <person name="Arai W."/>
            <person name="Tsubouchi T."/>
            <person name="Morono Y."/>
            <person name="Uchiyama I."/>
            <person name="Ito T."/>
            <person name="Fujiyama A."/>
            <person name="Inagaki F."/>
            <person name="Takami H."/>
        </authorList>
    </citation>
    <scope>NUCLEOTIDE SEQUENCE</scope>
    <source>
        <strain evidence="1">Expedition CK06-06</strain>
    </source>
</reference>
<dbReference type="EMBL" id="BARV01025241">
    <property type="protein sequence ID" value="GAI42263.1"/>
    <property type="molecule type" value="Genomic_DNA"/>
</dbReference>
<dbReference type="AlphaFoldDB" id="X1NF79"/>
<accession>X1NF79</accession>
<organism evidence="1">
    <name type="scientific">marine sediment metagenome</name>
    <dbReference type="NCBI Taxonomy" id="412755"/>
    <lineage>
        <taxon>unclassified sequences</taxon>
        <taxon>metagenomes</taxon>
        <taxon>ecological metagenomes</taxon>
    </lineage>
</organism>